<name>A0ABT0S7T3_9SPHN</name>
<keyword evidence="2" id="KW-1185">Reference proteome</keyword>
<dbReference type="EMBL" id="JAMGBB010000001">
    <property type="protein sequence ID" value="MCL6740166.1"/>
    <property type="molecule type" value="Genomic_DNA"/>
</dbReference>
<dbReference type="Pfam" id="PF10696">
    <property type="entry name" value="DUF2501"/>
    <property type="match status" value="1"/>
</dbReference>
<gene>
    <name evidence="1" type="ORF">LZ518_03315</name>
</gene>
<sequence>MSSISPGNAAGVLGYCVQNKVLSGGTANSALGGLMKKPGITSSSGYSAGKAGNIITGQGQKFSLNQVPSQVKSQACNAVLKQAPKLL</sequence>
<accession>A0ABT0S7T3</accession>
<reference evidence="1" key="1">
    <citation type="submission" date="2022-05" db="EMBL/GenBank/DDBJ databases">
        <authorList>
            <person name="Jo J.-H."/>
            <person name="Im W.-T."/>
        </authorList>
    </citation>
    <scope>NUCLEOTIDE SEQUENCE</scope>
    <source>
        <strain evidence="1">RB56-2</strain>
    </source>
</reference>
<organism evidence="1 2">
    <name type="scientific">Sphingomonas brevis</name>
    <dbReference type="NCBI Taxonomy" id="2908206"/>
    <lineage>
        <taxon>Bacteria</taxon>
        <taxon>Pseudomonadati</taxon>
        <taxon>Pseudomonadota</taxon>
        <taxon>Alphaproteobacteria</taxon>
        <taxon>Sphingomonadales</taxon>
        <taxon>Sphingomonadaceae</taxon>
        <taxon>Sphingomonas</taxon>
    </lineage>
</organism>
<dbReference type="InterPro" id="IPR019637">
    <property type="entry name" value="DUF2501"/>
</dbReference>
<dbReference type="Proteomes" id="UP001165383">
    <property type="component" value="Unassembled WGS sequence"/>
</dbReference>
<protein>
    <submittedName>
        <fullName evidence="1">DUF2501 domain-containing protein</fullName>
    </submittedName>
</protein>
<evidence type="ECO:0000313" key="1">
    <source>
        <dbReference type="EMBL" id="MCL6740166.1"/>
    </source>
</evidence>
<dbReference type="RefSeq" id="WP_249914614.1">
    <property type="nucleotide sequence ID" value="NZ_JAMGBB010000001.1"/>
</dbReference>
<proteinExistence type="predicted"/>
<comment type="caution">
    <text evidence="1">The sequence shown here is derived from an EMBL/GenBank/DDBJ whole genome shotgun (WGS) entry which is preliminary data.</text>
</comment>
<evidence type="ECO:0000313" key="2">
    <source>
        <dbReference type="Proteomes" id="UP001165383"/>
    </source>
</evidence>